<evidence type="ECO:0000313" key="5">
    <source>
        <dbReference type="Proteomes" id="UP000523007"/>
    </source>
</evidence>
<name>A0A7W7RDX8_9ACTN</name>
<evidence type="ECO:0000259" key="3">
    <source>
        <dbReference type="Pfam" id="PF26056"/>
    </source>
</evidence>
<dbReference type="AlphaFoldDB" id="A0A7W7RDX8"/>
<keyword evidence="2" id="KW-0472">Membrane</keyword>
<feature type="region of interest" description="Disordered" evidence="1">
    <location>
        <begin position="62"/>
        <end position="102"/>
    </location>
</feature>
<feature type="compositionally biased region" description="Pro residues" evidence="1">
    <location>
        <begin position="19"/>
        <end position="28"/>
    </location>
</feature>
<reference evidence="4 5" key="1">
    <citation type="submission" date="2020-08" db="EMBL/GenBank/DDBJ databases">
        <title>Sequencing the genomes of 1000 actinobacteria strains.</title>
        <authorList>
            <person name="Klenk H.-P."/>
        </authorList>
    </citation>
    <scope>NUCLEOTIDE SEQUENCE [LARGE SCALE GENOMIC DNA]</scope>
    <source>
        <strain evidence="4 5">DSM 102030</strain>
    </source>
</reference>
<evidence type="ECO:0000313" key="4">
    <source>
        <dbReference type="EMBL" id="MBB4930035.1"/>
    </source>
</evidence>
<feature type="compositionally biased region" description="Acidic residues" evidence="1">
    <location>
        <begin position="83"/>
        <end position="99"/>
    </location>
</feature>
<comment type="caution">
    <text evidence="4">The sequence shown here is derived from an EMBL/GenBank/DDBJ whole genome shotgun (WGS) entry which is preliminary data.</text>
</comment>
<keyword evidence="2" id="KW-1133">Transmembrane helix</keyword>
<dbReference type="Proteomes" id="UP000523007">
    <property type="component" value="Unassembled WGS sequence"/>
</dbReference>
<feature type="region of interest" description="Disordered" evidence="1">
    <location>
        <begin position="1"/>
        <end position="29"/>
    </location>
</feature>
<feature type="compositionally biased region" description="Low complexity" evidence="1">
    <location>
        <begin position="70"/>
        <end position="82"/>
    </location>
</feature>
<accession>A0A7W7RDX8</accession>
<dbReference type="Pfam" id="PF26056">
    <property type="entry name" value="DUF8017"/>
    <property type="match status" value="1"/>
</dbReference>
<evidence type="ECO:0000256" key="1">
    <source>
        <dbReference type="SAM" id="MobiDB-lite"/>
    </source>
</evidence>
<feature type="compositionally biased region" description="Low complexity" evidence="1">
    <location>
        <begin position="9"/>
        <end position="18"/>
    </location>
</feature>
<gene>
    <name evidence="4" type="ORF">F4561_000855</name>
</gene>
<feature type="domain" description="DUF8017" evidence="3">
    <location>
        <begin position="100"/>
        <end position="286"/>
    </location>
</feature>
<dbReference type="InterPro" id="IPR058330">
    <property type="entry name" value="DUF8017"/>
</dbReference>
<sequence>MTWPGNNQGPGWQGAPQYGPAPQPPARPPGGMGPAMVATLALVFVVVVIIAGAVVANAFREDDDSAGPAPDQSGSPEPSSSQEPEEPSEEPSSEEDEDLLNPGWERAKSSKWGFVYEVPESEGWVFQGPAAFFGVGSDEEDMPEVAMSGVSYYETSPCEADESLAVAGAQGITETEDTEEMAEGVSMKWAELYYETEKGGQPEVALRSVEEFSANGLEGHYGIAEADPAAVEDECAPEGGVVHTVVVPNRDEADEVRAFSIIADTGYDNSLDSDTIETILNSLRDSETDG</sequence>
<keyword evidence="2" id="KW-0812">Transmembrane</keyword>
<keyword evidence="5" id="KW-1185">Reference proteome</keyword>
<dbReference type="RefSeq" id="WP_184574953.1">
    <property type="nucleotide sequence ID" value="NZ_JACHJT010000001.1"/>
</dbReference>
<evidence type="ECO:0000256" key="2">
    <source>
        <dbReference type="SAM" id="Phobius"/>
    </source>
</evidence>
<organism evidence="4 5">
    <name type="scientific">Lipingzhangella halophila</name>
    <dbReference type="NCBI Taxonomy" id="1783352"/>
    <lineage>
        <taxon>Bacteria</taxon>
        <taxon>Bacillati</taxon>
        <taxon>Actinomycetota</taxon>
        <taxon>Actinomycetes</taxon>
        <taxon>Streptosporangiales</taxon>
        <taxon>Nocardiopsidaceae</taxon>
        <taxon>Lipingzhangella</taxon>
    </lineage>
</organism>
<protein>
    <recommendedName>
        <fullName evidence="3">DUF8017 domain-containing protein</fullName>
    </recommendedName>
</protein>
<proteinExistence type="predicted"/>
<feature type="transmembrane region" description="Helical" evidence="2">
    <location>
        <begin position="35"/>
        <end position="59"/>
    </location>
</feature>
<dbReference type="EMBL" id="JACHJT010000001">
    <property type="protein sequence ID" value="MBB4930035.1"/>
    <property type="molecule type" value="Genomic_DNA"/>
</dbReference>